<name>A0A1T5L9D8_9BACT</name>
<dbReference type="InterPro" id="IPR052918">
    <property type="entry name" value="Motility_Chemotaxis_Reg"/>
</dbReference>
<dbReference type="Pfam" id="PF19408">
    <property type="entry name" value="PKD_6"/>
    <property type="match status" value="3"/>
</dbReference>
<dbReference type="EMBL" id="FUZU01000002">
    <property type="protein sequence ID" value="SKC72305.1"/>
    <property type="molecule type" value="Genomic_DNA"/>
</dbReference>
<proteinExistence type="predicted"/>
<accession>A0A1T5L9D8</accession>
<dbReference type="AlphaFoldDB" id="A0A1T5L9D8"/>
<dbReference type="STRING" id="688867.SAMN05660236_2751"/>
<dbReference type="InterPro" id="IPR011047">
    <property type="entry name" value="Quinoprotein_ADH-like_sf"/>
</dbReference>
<organism evidence="2 3">
    <name type="scientific">Ohtaekwangia koreensis</name>
    <dbReference type="NCBI Taxonomy" id="688867"/>
    <lineage>
        <taxon>Bacteria</taxon>
        <taxon>Pseudomonadati</taxon>
        <taxon>Bacteroidota</taxon>
        <taxon>Cytophagia</taxon>
        <taxon>Cytophagales</taxon>
        <taxon>Fulvivirgaceae</taxon>
        <taxon>Ohtaekwangia</taxon>
    </lineage>
</organism>
<dbReference type="Proteomes" id="UP000190961">
    <property type="component" value="Unassembled WGS sequence"/>
</dbReference>
<gene>
    <name evidence="2" type="ORF">SAMN05660236_2751</name>
</gene>
<keyword evidence="3" id="KW-1185">Reference proteome</keyword>
<evidence type="ECO:0000259" key="1">
    <source>
        <dbReference type="Pfam" id="PF19408"/>
    </source>
</evidence>
<dbReference type="PANTHER" id="PTHR35580:SF1">
    <property type="entry name" value="PHYTASE-LIKE DOMAIN-CONTAINING PROTEIN"/>
    <property type="match status" value="1"/>
</dbReference>
<dbReference type="OrthoDB" id="937114at2"/>
<feature type="domain" description="PKD-like" evidence="1">
    <location>
        <begin position="625"/>
        <end position="702"/>
    </location>
</feature>
<dbReference type="RefSeq" id="WP_079687330.1">
    <property type="nucleotide sequence ID" value="NZ_FUZU01000002.1"/>
</dbReference>
<evidence type="ECO:0000313" key="3">
    <source>
        <dbReference type="Proteomes" id="UP000190961"/>
    </source>
</evidence>
<evidence type="ECO:0000313" key="2">
    <source>
        <dbReference type="EMBL" id="SKC72305.1"/>
    </source>
</evidence>
<feature type="domain" description="PKD-like" evidence="1">
    <location>
        <begin position="710"/>
        <end position="790"/>
    </location>
</feature>
<dbReference type="Pfam" id="PF13585">
    <property type="entry name" value="CHU_C"/>
    <property type="match status" value="1"/>
</dbReference>
<dbReference type="SUPFAM" id="SSF50998">
    <property type="entry name" value="Quinoprotein alcohol dehydrogenase-like"/>
    <property type="match status" value="1"/>
</dbReference>
<dbReference type="InterPro" id="IPR045829">
    <property type="entry name" value="PKD_6"/>
</dbReference>
<reference evidence="2 3" key="1">
    <citation type="submission" date="2017-02" db="EMBL/GenBank/DDBJ databases">
        <authorList>
            <person name="Peterson S.W."/>
        </authorList>
    </citation>
    <scope>NUCLEOTIDE SEQUENCE [LARGE SCALE GENOMIC DNA]</scope>
    <source>
        <strain evidence="2 3">DSM 25262</strain>
    </source>
</reference>
<sequence>MYSYSLPALLLFLLVNVVSVLAQEIMWAHQSEDVAYDEGVFTIEMELDADENLYVLYVLQGRVKFEGVQFESAGTEDLLLIKYNPEGNILWIKQIGGDGWDSGSDMAIDSDNNVLITGVFSKGSAFLDPTLDPNNGSAFIAKLNLAGDLIWVRQYGNQNSAGHAITSDRFNNIIVGGFVDMDNLLVAAYDSNGILMWSEPMIYMGCCVQPSIEHIRTDASNNIIIIGDFTGRINFAGETLQAPFFYSAFIYKLKSDGSYIWSNQVDPTEHALDDARGVEVQIDQMGDIFMLGYFNGAARLGTITLKAQNDIDDRTGFLTKISSEGSFLWAKTMYSDDMLPGSLNINPNTNELNICGSSGKRFAYDDDYVSSSVTKQSFILTTDATGNFKRYMFLNPESYPSYRAHAVFNSKNEFYITSNFYADFTVGCFDMKGGSWYTAFLIKSGKLPDIAISNLKAICVDNVVEFEAKGADLATSFTWYFPEGIESTSGSFVTTLPSIAVKINEYKENTSFTVVPYFECYPRTEFSASLKMARKPEQPERPTGPALICAGVSSIYTTSQNEGVDKYIWTLSSNVNTIAQAANQVNVIALLPNATATIQVKAENGCGESQLSETLTVVVSPEPSAPIITGPSELCAGQSNVQYMASATNANSYDWIISPSGNVKKLQPDNSVITVDFPKGIHAVTIQAVSKGLCKNSTSQPLIVELVQPPLVPTEIAGNAEFCIQTESVIFVAQPEQSNVSYTWSYPVGFSVQSSVANTLTLNLTDRAEAGEVSVTVFNRCFTSVSKQLSIKVLRAPEKPLIAKSKCDRQLLYEGDYDDIAWYKDNALMNEGVHIVELASGDSGYYHVEVQNVCGKTQSDILHALPVYMESIFIPNVLTANDDGYNDYFVVDKSLKGSSLKVVNRWGERVYYSERYDNTWNGQDLSFGTYFYTIRNECTDRPISGYVHLMK</sequence>
<feature type="domain" description="PKD-like" evidence="1">
    <location>
        <begin position="536"/>
        <end position="617"/>
    </location>
</feature>
<dbReference type="PANTHER" id="PTHR35580">
    <property type="entry name" value="CELL SURFACE GLYCOPROTEIN (S-LAYER PROTEIN)-LIKE PROTEIN"/>
    <property type="match status" value="1"/>
</dbReference>
<protein>
    <submittedName>
        <fullName evidence="2">Gliding motility-associated C-terminal domain-containing protein</fullName>
    </submittedName>
</protein>